<dbReference type="SUPFAM" id="SSF51735">
    <property type="entry name" value="NAD(P)-binding Rossmann-fold domains"/>
    <property type="match status" value="1"/>
</dbReference>
<sequence>MTILVTGATGHVGRHVVEELRNAGERVRAITRRPDSANLPADVEVVPGDLTEPSALRDALRDVDRVYLFPIPDTAREVVGLIQRAGVRRVAVLSSSSVLEEDAEHNPSAQHHLAVERAVEDTTLEWTFLRPDEFATNTLWKWAPSIRAAGIVRAPYGDAARALIHEADIAAVAARALLEDGHAGKKYELTGPEAITQVEQVRLIGEAIGRDVRFEEVSPEQWREQMSAHMAGPIIEMILEYLAASVAKPGPVTPTVQEVTGRPARTFAEWAVDHAADFR</sequence>
<dbReference type="Proteomes" id="UP000298860">
    <property type="component" value="Unassembled WGS sequence"/>
</dbReference>
<dbReference type="RefSeq" id="WP_137814802.1">
    <property type="nucleotide sequence ID" value="NZ_BJFL01000017.1"/>
</dbReference>
<reference evidence="3" key="1">
    <citation type="submission" date="2019-04" db="EMBL/GenBank/DDBJ databases">
        <title>Draft genome sequence of Pseudonocardiaceae bacterium SL3-2-4.</title>
        <authorList>
            <person name="Ningsih F."/>
            <person name="Yokota A."/>
            <person name="Sakai Y."/>
            <person name="Nanatani K."/>
            <person name="Yabe S."/>
            <person name="Oetari A."/>
            <person name="Sjamsuridzal W."/>
        </authorList>
    </citation>
    <scope>NUCLEOTIDE SEQUENCE [LARGE SCALE GENOMIC DNA]</scope>
    <source>
        <strain evidence="3">SL3-2-4</strain>
    </source>
</reference>
<dbReference type="InterPro" id="IPR016040">
    <property type="entry name" value="NAD(P)-bd_dom"/>
</dbReference>
<dbReference type="OrthoDB" id="3207931at2"/>
<evidence type="ECO:0000313" key="3">
    <source>
        <dbReference type="Proteomes" id="UP000298860"/>
    </source>
</evidence>
<comment type="caution">
    <text evidence="2">The sequence shown here is derived from an EMBL/GenBank/DDBJ whole genome shotgun (WGS) entry which is preliminary data.</text>
</comment>
<dbReference type="Pfam" id="PF13460">
    <property type="entry name" value="NAD_binding_10"/>
    <property type="match status" value="1"/>
</dbReference>
<feature type="domain" description="NAD(P)-binding" evidence="1">
    <location>
        <begin position="7"/>
        <end position="179"/>
    </location>
</feature>
<dbReference type="AlphaFoldDB" id="A0A4D4J895"/>
<keyword evidence="3" id="KW-1185">Reference proteome</keyword>
<organism evidence="2 3">
    <name type="scientific">Gandjariella thermophila</name>
    <dbReference type="NCBI Taxonomy" id="1931992"/>
    <lineage>
        <taxon>Bacteria</taxon>
        <taxon>Bacillati</taxon>
        <taxon>Actinomycetota</taxon>
        <taxon>Actinomycetes</taxon>
        <taxon>Pseudonocardiales</taxon>
        <taxon>Pseudonocardiaceae</taxon>
        <taxon>Gandjariella</taxon>
    </lineage>
</organism>
<evidence type="ECO:0000259" key="1">
    <source>
        <dbReference type="Pfam" id="PF13460"/>
    </source>
</evidence>
<evidence type="ECO:0000313" key="2">
    <source>
        <dbReference type="EMBL" id="GDY31744.1"/>
    </source>
</evidence>
<dbReference type="Gene3D" id="3.40.50.720">
    <property type="entry name" value="NAD(P)-binding Rossmann-like Domain"/>
    <property type="match status" value="1"/>
</dbReference>
<dbReference type="Gene3D" id="3.90.25.10">
    <property type="entry name" value="UDP-galactose 4-epimerase, domain 1"/>
    <property type="match status" value="1"/>
</dbReference>
<proteinExistence type="predicted"/>
<accession>A0A4D4J895</accession>
<dbReference type="InterPro" id="IPR036291">
    <property type="entry name" value="NAD(P)-bd_dom_sf"/>
</dbReference>
<dbReference type="PANTHER" id="PTHR43162">
    <property type="match status" value="1"/>
</dbReference>
<dbReference type="PANTHER" id="PTHR43162:SF1">
    <property type="entry name" value="PRESTALK A DIFFERENTIATION PROTEIN A"/>
    <property type="match status" value="1"/>
</dbReference>
<protein>
    <submittedName>
        <fullName evidence="2">Nucleotide-diphosphate-sugar epimerase</fullName>
    </submittedName>
</protein>
<name>A0A4D4J895_9PSEU</name>
<gene>
    <name evidence="2" type="ORF">GTS_33770</name>
</gene>
<dbReference type="InterPro" id="IPR051604">
    <property type="entry name" value="Ergot_Alk_Oxidoreductase"/>
</dbReference>
<dbReference type="EMBL" id="BJFL01000017">
    <property type="protein sequence ID" value="GDY31744.1"/>
    <property type="molecule type" value="Genomic_DNA"/>
</dbReference>